<feature type="compositionally biased region" description="Low complexity" evidence="7">
    <location>
        <begin position="339"/>
        <end position="356"/>
    </location>
</feature>
<comment type="subcellular location">
    <subcellularLocation>
        <location evidence="1">Nucleus</location>
    </subcellularLocation>
</comment>
<feature type="compositionally biased region" description="Low complexity" evidence="7">
    <location>
        <begin position="536"/>
        <end position="545"/>
    </location>
</feature>
<evidence type="ECO:0000256" key="4">
    <source>
        <dbReference type="ARBA" id="ARBA00023015"/>
    </source>
</evidence>
<proteinExistence type="inferred from homology"/>
<comment type="similarity">
    <text evidence="2">Belongs to the EAF7 family.</text>
</comment>
<feature type="compositionally biased region" description="Basic and acidic residues" evidence="7">
    <location>
        <begin position="500"/>
        <end position="522"/>
    </location>
</feature>
<dbReference type="PANTHER" id="PTHR13581:SF5">
    <property type="entry name" value="MRG_MORF4L-BINDING PROTEIN"/>
    <property type="match status" value="1"/>
</dbReference>
<protein>
    <submittedName>
        <fullName evidence="8">MRG/MORF4L-binding protein</fullName>
    </submittedName>
</protein>
<evidence type="ECO:0000256" key="1">
    <source>
        <dbReference type="ARBA" id="ARBA00004123"/>
    </source>
</evidence>
<dbReference type="Pfam" id="PF07904">
    <property type="entry name" value="Eaf7"/>
    <property type="match status" value="1"/>
</dbReference>
<dbReference type="PANTHER" id="PTHR13581">
    <property type="entry name" value="MRG-BINDING PROTEIN"/>
    <property type="match status" value="1"/>
</dbReference>
<gene>
    <name evidence="8" type="ORF">J0S82_018642</name>
</gene>
<evidence type="ECO:0000256" key="5">
    <source>
        <dbReference type="ARBA" id="ARBA00023163"/>
    </source>
</evidence>
<evidence type="ECO:0000256" key="2">
    <source>
        <dbReference type="ARBA" id="ARBA00007117"/>
    </source>
</evidence>
<evidence type="ECO:0000313" key="8">
    <source>
        <dbReference type="EMBL" id="KAG8513315.1"/>
    </source>
</evidence>
<feature type="region of interest" description="Disordered" evidence="7">
    <location>
        <begin position="339"/>
        <end position="379"/>
    </location>
</feature>
<feature type="region of interest" description="Disordered" evidence="7">
    <location>
        <begin position="480"/>
        <end position="551"/>
    </location>
</feature>
<comment type="caution">
    <text evidence="8">The sequence shown here is derived from an EMBL/GenBank/DDBJ whole genome shotgun (WGS) entry which is preliminary data.</text>
</comment>
<evidence type="ECO:0000256" key="6">
    <source>
        <dbReference type="ARBA" id="ARBA00023242"/>
    </source>
</evidence>
<accession>A0A8J6A7X5</accession>
<feature type="region of interest" description="Disordered" evidence="7">
    <location>
        <begin position="216"/>
        <end position="236"/>
    </location>
</feature>
<evidence type="ECO:0000313" key="9">
    <source>
        <dbReference type="Proteomes" id="UP000700334"/>
    </source>
</evidence>
<dbReference type="OrthoDB" id="5595141at2759"/>
<keyword evidence="6" id="KW-0539">Nucleus</keyword>
<evidence type="ECO:0000256" key="7">
    <source>
        <dbReference type="SAM" id="MobiDB-lite"/>
    </source>
</evidence>
<keyword evidence="9" id="KW-1185">Reference proteome</keyword>
<dbReference type="GO" id="GO:0006325">
    <property type="term" value="P:chromatin organization"/>
    <property type="evidence" value="ECO:0007669"/>
    <property type="project" value="UniProtKB-KW"/>
</dbReference>
<organism evidence="8 9">
    <name type="scientific">Galemys pyrenaicus</name>
    <name type="common">Iberian desman</name>
    <name type="synonym">Pyrenean desman</name>
    <dbReference type="NCBI Taxonomy" id="202257"/>
    <lineage>
        <taxon>Eukaryota</taxon>
        <taxon>Metazoa</taxon>
        <taxon>Chordata</taxon>
        <taxon>Craniata</taxon>
        <taxon>Vertebrata</taxon>
        <taxon>Euteleostomi</taxon>
        <taxon>Mammalia</taxon>
        <taxon>Eutheria</taxon>
        <taxon>Laurasiatheria</taxon>
        <taxon>Eulipotyphla</taxon>
        <taxon>Talpidae</taxon>
        <taxon>Galemys</taxon>
    </lineage>
</organism>
<dbReference type="EMBL" id="JAGFMF010011769">
    <property type="protein sequence ID" value="KAG8513315.1"/>
    <property type="molecule type" value="Genomic_DNA"/>
</dbReference>
<feature type="compositionally biased region" description="Basic and acidic residues" evidence="7">
    <location>
        <begin position="480"/>
        <end position="492"/>
    </location>
</feature>
<dbReference type="InterPro" id="IPR012423">
    <property type="entry name" value="Eaf7/MRGBP"/>
</dbReference>
<keyword evidence="5" id="KW-0804">Transcription</keyword>
<sequence length="551" mass="58568">MVAGGAAAPGSPLDGSQAEAQTVCHCRPWRLPGLQEPVPRQGGPQPAEQLAAGEGARKHQACQAGPPWWGVQPRGSACLGLGPAGLSPCTPRTQGHGGQARHRARPEVATNPVRTVRRVRPAPASPDLLADWASEETVALRGLAPAFPGLRCSSQPQPVMPPSGPCLARVSPRPRPGRPKGAAGSWARCPWPAALSCPEAGPVAITVRRTRPEVADAVPHAQAPAKPRSPSAALGREADQGHLLPCGTRTAGTVGAGLFLHQRFLRCDLQFRGRAPAPRHPRHTFLERFRPRAHPLLTARRQGAPHSACSLRLRRPERGPGRARARRDCACACAEPAAAPAPAGGSSLAGRAMGEAEVGGGGAAGDKGPGEAATSPAEETVVWSPEVEVCLFHAMLGHKPVGVNRHFHMICIRDKFSQNIGRQVPSKVIWDHLSTMYDMQALHESEILPFPNPERNFVLPEEIIQEVREGKVIIEEEMKEEMKEDVDPHNGADDGSLGKATDKPSKDKDKGASDPGSKDGADKRKRSRVSDKVLTANSNPSSPSAAKRRRT</sequence>
<evidence type="ECO:0000256" key="3">
    <source>
        <dbReference type="ARBA" id="ARBA00022853"/>
    </source>
</evidence>
<keyword evidence="3" id="KW-0156">Chromatin regulator</keyword>
<dbReference type="GO" id="GO:0006357">
    <property type="term" value="P:regulation of transcription by RNA polymerase II"/>
    <property type="evidence" value="ECO:0007669"/>
    <property type="project" value="TreeGrafter"/>
</dbReference>
<reference evidence="8" key="1">
    <citation type="journal article" date="2021" name="Evol. Appl.">
        <title>The genome of the Pyrenean desman and the effects of bottlenecks and inbreeding on the genomic landscape of an endangered species.</title>
        <authorList>
            <person name="Escoda L."/>
            <person name="Castresana J."/>
        </authorList>
    </citation>
    <scope>NUCLEOTIDE SEQUENCE</scope>
    <source>
        <strain evidence="8">IBE-C5619</strain>
    </source>
</reference>
<feature type="compositionally biased region" description="Gly residues" evidence="7">
    <location>
        <begin position="357"/>
        <end position="367"/>
    </location>
</feature>
<dbReference type="Proteomes" id="UP000700334">
    <property type="component" value="Unassembled WGS sequence"/>
</dbReference>
<dbReference type="GO" id="GO:0005634">
    <property type="term" value="C:nucleus"/>
    <property type="evidence" value="ECO:0007669"/>
    <property type="project" value="UniProtKB-SubCell"/>
</dbReference>
<dbReference type="GO" id="GO:0035267">
    <property type="term" value="C:NuA4 histone acetyltransferase complex"/>
    <property type="evidence" value="ECO:0007669"/>
    <property type="project" value="TreeGrafter"/>
</dbReference>
<name>A0A8J6A7X5_GALPY</name>
<dbReference type="AlphaFoldDB" id="A0A8J6A7X5"/>
<keyword evidence="4" id="KW-0805">Transcription regulation</keyword>